<organism evidence="11 12">
    <name type="scientific">Desulfofundulus thermobenzoicus</name>
    <dbReference type="NCBI Taxonomy" id="29376"/>
    <lineage>
        <taxon>Bacteria</taxon>
        <taxon>Bacillati</taxon>
        <taxon>Bacillota</taxon>
        <taxon>Clostridia</taxon>
        <taxon>Eubacteriales</taxon>
        <taxon>Peptococcaceae</taxon>
        <taxon>Desulfofundulus</taxon>
    </lineage>
</organism>
<dbReference type="Pfam" id="PF00245">
    <property type="entry name" value="Alk_phosphatase"/>
    <property type="match status" value="2"/>
</dbReference>
<dbReference type="PROSITE" id="PS00123">
    <property type="entry name" value="ALKALINE_PHOSPHATASE"/>
    <property type="match status" value="2"/>
</dbReference>
<proteinExistence type="inferred from homology"/>
<dbReference type="Proteomes" id="UP000441717">
    <property type="component" value="Unassembled WGS sequence"/>
</dbReference>
<evidence type="ECO:0000256" key="6">
    <source>
        <dbReference type="ARBA" id="ARBA00022842"/>
    </source>
</evidence>
<dbReference type="OrthoDB" id="9794455at2"/>
<feature type="signal peptide" evidence="10">
    <location>
        <begin position="1"/>
        <end position="34"/>
    </location>
</feature>
<sequence>MHGKSIKRDLRRVLALVIALALVVACLPVVPAQASTPTVKNVILLIGDGMGFEHMEAARAAVGGHVYMDDVNDATGRVTTYSADADITDSAAAATALATGYKTLNRMLGMTPDDDQLTPDEVPTLVELAEDRGLATGLVTTTQMAHATPAGFASHVPHRNQFNNIAAQYFDNFAARGKPIEVLMGGGRNNFDDRAKYTSGVKYGDKTDNRNLIQEFTAKGYQYAANASELERINGDRVLGLFHADNGLTQEQDRLDKGIGQDEPHLADMTAKALEVLAKNSNGFFLMVEGGQIDWASHANDFDNMIGETLAFDRAVKAALDFQATHPGTLVIVTADHETGGLNYNGPNDYTWSSTDHTAALVPIMAEGPGAELFSGTMDNTEIPRKIAQLLNLDRPLVLQHNNAVAGQPTTFTVTSMGLPVPGAIVTVKDAAKDNKTLASLTADVNGQASYTFAAAGDYKLAASKDGYKSTDEFTITVKPAVATAPKKVVLLIGDGMGYEHMKAARAERGSLYMDTVNDATGRMTTHSADAAITDSSSAATAMATGYKINNNVLGILPDGKTSVPTLVELAEDKGLATGLVTTTQIAHATPAGFATHVKHRDMFNTIAAQYFDNFAAKGKPIEVLMGGGRDNFDNRASYTKGAKYGDITNDGRNLINEFTAKGYQFAGTASELARVTGDKVLGLFEPKNGLTQEKDRQPGNTEPHLNEMTAKALDVLAKNSNGFFLMVEGGQIDWASHANDFDNMVGETLAFDDAVKAALDFQANHPDTLVIVTADHETGGLKYNGPNNYSWSSTDHTAALVPVMAEGPGAELFNGTMDNTDIARKIAQLLNLNRPLVLQYDEATAGRPATFTVTSMGMPVPGAVVTVKEGNKTLASLTTDVSGKASYTFAKDGQYQVTATKDGYVDSPEATLGTVPPASGAATITGLAVRDENHQPVTGGLTRGKQYYLTWKAKNNAAGSLPGLAILEVLGGSQPVFLNAARLQVPGSPDTEYSVLFQPSTSGTYTVKGLFWNDWSTNASWQSLADPVETSITVN</sequence>
<comment type="caution">
    <text evidence="11">The sequence shown here is derived from an EMBL/GenBank/DDBJ whole genome shotgun (WGS) entry which is preliminary data.</text>
</comment>
<evidence type="ECO:0000256" key="7">
    <source>
        <dbReference type="PIRSR" id="PIRSR601952-1"/>
    </source>
</evidence>
<feature type="binding site" evidence="8">
    <location>
        <position position="289"/>
    </location>
    <ligand>
        <name>Mg(2+)</name>
        <dbReference type="ChEBI" id="CHEBI:18420"/>
    </ligand>
</feature>
<dbReference type="Gene3D" id="2.60.40.1120">
    <property type="entry name" value="Carboxypeptidase-like, regulatory domain"/>
    <property type="match status" value="1"/>
</dbReference>
<dbReference type="InterPro" id="IPR013783">
    <property type="entry name" value="Ig-like_fold"/>
</dbReference>
<evidence type="ECO:0000256" key="8">
    <source>
        <dbReference type="PIRSR" id="PIRSR601952-2"/>
    </source>
</evidence>
<evidence type="ECO:0000256" key="9">
    <source>
        <dbReference type="RuleBase" id="RU003946"/>
    </source>
</evidence>
<keyword evidence="10" id="KW-0732">Signal</keyword>
<dbReference type="Gene3D" id="3.40.720.10">
    <property type="entry name" value="Alkaline Phosphatase, subunit A"/>
    <property type="match status" value="2"/>
</dbReference>
<dbReference type="PANTHER" id="PTHR11596">
    <property type="entry name" value="ALKALINE PHOSPHATASE"/>
    <property type="match status" value="1"/>
</dbReference>
<dbReference type="CDD" id="cd16012">
    <property type="entry name" value="ALP"/>
    <property type="match status" value="2"/>
</dbReference>
<dbReference type="Gene3D" id="2.60.40.10">
    <property type="entry name" value="Immunoglobulins"/>
    <property type="match status" value="1"/>
</dbReference>
<comment type="cofactor">
    <cofactor evidence="8">
        <name>Mg(2+)</name>
        <dbReference type="ChEBI" id="CHEBI:18420"/>
    </cofactor>
    <text evidence="8">Binds 1 Mg(2+) ion.</text>
</comment>
<keyword evidence="11" id="KW-0808">Transferase</keyword>
<accession>A0A6N7IRL7</accession>
<feature type="binding site" evidence="8">
    <location>
        <position position="48"/>
    </location>
    <ligand>
        <name>Mg(2+)</name>
        <dbReference type="ChEBI" id="CHEBI:18420"/>
    </ligand>
</feature>
<dbReference type="RefSeq" id="WP_152945707.1">
    <property type="nucleotide sequence ID" value="NZ_WHYR01000011.1"/>
</dbReference>
<comment type="cofactor">
    <cofactor evidence="8">
        <name>Zn(2+)</name>
        <dbReference type="ChEBI" id="CHEBI:29105"/>
    </cofactor>
    <text evidence="8">Binds 2 Zn(2+) ions.</text>
</comment>
<dbReference type="GO" id="GO:0016740">
    <property type="term" value="F:transferase activity"/>
    <property type="evidence" value="ECO:0007669"/>
    <property type="project" value="UniProtKB-KW"/>
</dbReference>
<evidence type="ECO:0000256" key="10">
    <source>
        <dbReference type="SAM" id="SignalP"/>
    </source>
</evidence>
<dbReference type="SUPFAM" id="SSF53649">
    <property type="entry name" value="Alkaline phosphatase-like"/>
    <property type="match status" value="2"/>
</dbReference>
<dbReference type="GO" id="GO:0046872">
    <property type="term" value="F:metal ion binding"/>
    <property type="evidence" value="ECO:0007669"/>
    <property type="project" value="UniProtKB-KW"/>
</dbReference>
<name>A0A6N7IRL7_9FIRM</name>
<feature type="binding site" evidence="8">
    <location>
        <position position="294"/>
    </location>
    <ligand>
        <name>Zn(2+)</name>
        <dbReference type="ChEBI" id="CHEBI:29105"/>
        <label>2</label>
    </ligand>
</feature>
<evidence type="ECO:0000256" key="1">
    <source>
        <dbReference type="ARBA" id="ARBA00005984"/>
    </source>
</evidence>
<evidence type="ECO:0000313" key="11">
    <source>
        <dbReference type="EMBL" id="MQL51778.1"/>
    </source>
</evidence>
<protein>
    <submittedName>
        <fullName evidence="11">Sulfatase-like hydrolase/transferase</fullName>
    </submittedName>
</protein>
<keyword evidence="2" id="KW-0597">Phosphoprotein</keyword>
<evidence type="ECO:0000256" key="2">
    <source>
        <dbReference type="ARBA" id="ARBA00022553"/>
    </source>
</evidence>
<gene>
    <name evidence="11" type="ORF">GFC01_05775</name>
</gene>
<feature type="binding site" evidence="8">
    <location>
        <position position="337"/>
    </location>
    <ligand>
        <name>Zn(2+)</name>
        <dbReference type="ChEBI" id="CHEBI:29105"/>
        <label>2</label>
    </ligand>
</feature>
<feature type="binding site" evidence="8">
    <location>
        <position position="148"/>
    </location>
    <ligand>
        <name>Mg(2+)</name>
        <dbReference type="ChEBI" id="CHEBI:18420"/>
    </ligand>
</feature>
<dbReference type="SUPFAM" id="SSF49478">
    <property type="entry name" value="Cna protein B-type domain"/>
    <property type="match status" value="2"/>
</dbReference>
<dbReference type="PANTHER" id="PTHR11596:SF5">
    <property type="entry name" value="ALKALINE PHOSPHATASE"/>
    <property type="match status" value="1"/>
</dbReference>
<feature type="binding site" evidence="8">
    <location>
        <position position="48"/>
    </location>
    <ligand>
        <name>Zn(2+)</name>
        <dbReference type="ChEBI" id="CHEBI:29105"/>
        <label>2</label>
    </ligand>
</feature>
<dbReference type="InterPro" id="IPR017850">
    <property type="entry name" value="Alkaline_phosphatase_core_sf"/>
</dbReference>
<feature type="binding site" evidence="8">
    <location>
        <position position="336"/>
    </location>
    <ligand>
        <name>Zn(2+)</name>
        <dbReference type="ChEBI" id="CHEBI:29105"/>
        <label>2</label>
    </ligand>
</feature>
<dbReference type="PROSITE" id="PS51257">
    <property type="entry name" value="PROKAR_LIPOPROTEIN"/>
    <property type="match status" value="1"/>
</dbReference>
<dbReference type="InterPro" id="IPR001952">
    <property type="entry name" value="Alkaline_phosphatase"/>
</dbReference>
<keyword evidence="3 8" id="KW-0479">Metal-binding</keyword>
<dbReference type="GO" id="GO:0004035">
    <property type="term" value="F:alkaline phosphatase activity"/>
    <property type="evidence" value="ECO:0007669"/>
    <property type="project" value="TreeGrafter"/>
</dbReference>
<evidence type="ECO:0000256" key="3">
    <source>
        <dbReference type="ARBA" id="ARBA00022723"/>
    </source>
</evidence>
<evidence type="ECO:0000313" key="12">
    <source>
        <dbReference type="Proteomes" id="UP000441717"/>
    </source>
</evidence>
<feature type="binding site" evidence="8">
    <location>
        <position position="298"/>
    </location>
    <ligand>
        <name>Zn(2+)</name>
        <dbReference type="ChEBI" id="CHEBI:29105"/>
        <label>2</label>
    </ligand>
</feature>
<reference evidence="11 12" key="1">
    <citation type="submission" date="2019-10" db="EMBL/GenBank/DDBJ databases">
        <title>Comparative genomics of sulfur disproportionating microorganisms.</title>
        <authorList>
            <person name="Ward L.M."/>
            <person name="Bertran E."/>
            <person name="Johnston D."/>
        </authorList>
    </citation>
    <scope>NUCLEOTIDE SEQUENCE [LARGE SCALE GENOMIC DNA]</scope>
    <source>
        <strain evidence="11 12">DSM 14055</strain>
    </source>
</reference>
<evidence type="ECO:0000256" key="5">
    <source>
        <dbReference type="ARBA" id="ARBA00022833"/>
    </source>
</evidence>
<dbReference type="AlphaFoldDB" id="A0A6N7IRL7"/>
<keyword evidence="4 11" id="KW-0378">Hydrolase</keyword>
<keyword evidence="12" id="KW-1185">Reference proteome</keyword>
<dbReference type="SMART" id="SM00098">
    <property type="entry name" value="alkPPc"/>
    <property type="match status" value="2"/>
</dbReference>
<dbReference type="PRINTS" id="PR00113">
    <property type="entry name" value="ALKPHPHTASE"/>
</dbReference>
<comment type="similarity">
    <text evidence="1 9">Belongs to the alkaline phosphatase family.</text>
</comment>
<dbReference type="EMBL" id="WHYR01000011">
    <property type="protein sequence ID" value="MQL51778.1"/>
    <property type="molecule type" value="Genomic_DNA"/>
</dbReference>
<feature type="chain" id="PRO_5027078194" evidence="10">
    <location>
        <begin position="35"/>
        <end position="1036"/>
    </location>
</feature>
<evidence type="ECO:0000256" key="4">
    <source>
        <dbReference type="ARBA" id="ARBA00022801"/>
    </source>
</evidence>
<feature type="active site" description="Phosphoserine intermediate" evidence="7">
    <location>
        <position position="90"/>
    </location>
</feature>
<feature type="binding site" evidence="8">
    <location>
        <position position="146"/>
    </location>
    <ligand>
        <name>Mg(2+)</name>
        <dbReference type="ChEBI" id="CHEBI:18420"/>
    </ligand>
</feature>
<keyword evidence="6 8" id="KW-0460">Magnesium</keyword>
<keyword evidence="5 8" id="KW-0862">Zinc</keyword>
<dbReference type="InterPro" id="IPR018299">
    <property type="entry name" value="Alkaline_phosphatase_AS"/>
</dbReference>